<reference evidence="2" key="1">
    <citation type="submission" date="2020-10" db="EMBL/GenBank/DDBJ databases">
        <title>Microbiome of the Black Sea water column analyzed by genome centric metagenomics.</title>
        <authorList>
            <person name="Cabello-Yeves P.J."/>
            <person name="Callieri C."/>
            <person name="Picazo A."/>
            <person name="Mehrshad M."/>
            <person name="Haro-Moreno J.M."/>
            <person name="Roda-Garcia J."/>
            <person name="Dzembekova N."/>
            <person name="Slabakova V."/>
            <person name="Slabakova N."/>
            <person name="Moncheva S."/>
            <person name="Rodriguez-Valera F."/>
        </authorList>
    </citation>
    <scope>NUCLEOTIDE SEQUENCE</scope>
    <source>
        <strain evidence="2">BS30m-G43</strain>
    </source>
</reference>
<dbReference type="AlphaFoldDB" id="A0A937JDP3"/>
<dbReference type="InterPro" id="IPR017259">
    <property type="entry name" value="UCP037672"/>
</dbReference>
<evidence type="ECO:0000313" key="3">
    <source>
        <dbReference type="Proteomes" id="UP000705230"/>
    </source>
</evidence>
<proteinExistence type="predicted"/>
<name>A0A937JDP3_9GAMM</name>
<comment type="caution">
    <text evidence="2">The sequence shown here is derived from an EMBL/GenBank/DDBJ whole genome shotgun (WGS) entry which is preliminary data.</text>
</comment>
<gene>
    <name evidence="2" type="ORF">ISR29_03350</name>
</gene>
<keyword evidence="1" id="KW-1133">Transmembrane helix</keyword>
<feature type="transmembrane region" description="Helical" evidence="1">
    <location>
        <begin position="6"/>
        <end position="22"/>
    </location>
</feature>
<feature type="transmembrane region" description="Helical" evidence="1">
    <location>
        <begin position="82"/>
        <end position="101"/>
    </location>
</feature>
<dbReference type="Proteomes" id="UP000705230">
    <property type="component" value="Unassembled WGS sequence"/>
</dbReference>
<evidence type="ECO:0000256" key="1">
    <source>
        <dbReference type="SAM" id="Phobius"/>
    </source>
</evidence>
<protein>
    <submittedName>
        <fullName evidence="2">DUF3784 domain-containing protein</fullName>
    </submittedName>
</protein>
<dbReference type="EMBL" id="JADHSG010000003">
    <property type="protein sequence ID" value="MBL6903219.1"/>
    <property type="molecule type" value="Genomic_DNA"/>
</dbReference>
<feature type="transmembrane region" description="Helical" evidence="1">
    <location>
        <begin position="57"/>
        <end position="76"/>
    </location>
</feature>
<organism evidence="2 3">
    <name type="scientific">SAR86 cluster bacterium</name>
    <dbReference type="NCBI Taxonomy" id="2030880"/>
    <lineage>
        <taxon>Bacteria</taxon>
        <taxon>Pseudomonadati</taxon>
        <taxon>Pseudomonadota</taxon>
        <taxon>Gammaproteobacteria</taxon>
        <taxon>SAR86 cluster</taxon>
    </lineage>
</organism>
<accession>A0A937JDP3</accession>
<evidence type="ECO:0000313" key="2">
    <source>
        <dbReference type="EMBL" id="MBL6903219.1"/>
    </source>
</evidence>
<keyword evidence="1" id="KW-0472">Membrane</keyword>
<keyword evidence="1" id="KW-0812">Transmembrane</keyword>
<sequence length="103" mass="12104">MFEFFLSVGFVGLLYLAIGFFINKNNARYLLAGYNTMDEEKRQKFPIDDYLVFFKKFFIGMSFFSFLSAIFLFLLLAQDVAVLSWAALQVISHFFFIIQSLKY</sequence>
<dbReference type="Pfam" id="PF12650">
    <property type="entry name" value="DUF3784"/>
    <property type="match status" value="1"/>
</dbReference>